<gene>
    <name evidence="6" type="primary">gcvA</name>
    <name evidence="6" type="ORF">FNB15_20520</name>
</gene>
<dbReference type="FunFam" id="3.40.190.10:FF:000017">
    <property type="entry name" value="Glycine cleavage system transcriptional activator"/>
    <property type="match status" value="1"/>
</dbReference>
<dbReference type="PANTHER" id="PTHR30537:SF26">
    <property type="entry name" value="GLYCINE CLEAVAGE SYSTEM TRANSCRIPTIONAL ACTIVATOR"/>
    <property type="match status" value="1"/>
</dbReference>
<dbReference type="CDD" id="cd08432">
    <property type="entry name" value="PBP2_GcdR_TrpI_HvrB_AmpR_like"/>
    <property type="match status" value="1"/>
</dbReference>
<comment type="similarity">
    <text evidence="1">Belongs to the LysR transcriptional regulatory family.</text>
</comment>
<dbReference type="NCBIfam" id="NF008352">
    <property type="entry name" value="PRK11139.1"/>
    <property type="match status" value="1"/>
</dbReference>
<dbReference type="GO" id="GO:0043565">
    <property type="term" value="F:sequence-specific DNA binding"/>
    <property type="evidence" value="ECO:0007669"/>
    <property type="project" value="TreeGrafter"/>
</dbReference>
<evidence type="ECO:0000256" key="3">
    <source>
        <dbReference type="ARBA" id="ARBA00023125"/>
    </source>
</evidence>
<feature type="domain" description="HTH lysR-type" evidence="5">
    <location>
        <begin position="19"/>
        <end position="76"/>
    </location>
</feature>
<evidence type="ECO:0000256" key="2">
    <source>
        <dbReference type="ARBA" id="ARBA00023015"/>
    </source>
</evidence>
<dbReference type="GO" id="GO:0006351">
    <property type="term" value="P:DNA-templated transcription"/>
    <property type="evidence" value="ECO:0007669"/>
    <property type="project" value="TreeGrafter"/>
</dbReference>
<name>A0A516H6V8_9PROT</name>
<dbReference type="Gene3D" id="3.40.190.10">
    <property type="entry name" value="Periplasmic binding protein-like II"/>
    <property type="match status" value="2"/>
</dbReference>
<dbReference type="RefSeq" id="WP_144258500.1">
    <property type="nucleotide sequence ID" value="NZ_CP041636.1"/>
</dbReference>
<organism evidence="6 7">
    <name type="scientific">Ferrovibrio terrae</name>
    <dbReference type="NCBI Taxonomy" id="2594003"/>
    <lineage>
        <taxon>Bacteria</taxon>
        <taxon>Pseudomonadati</taxon>
        <taxon>Pseudomonadota</taxon>
        <taxon>Alphaproteobacteria</taxon>
        <taxon>Rhodospirillales</taxon>
        <taxon>Rhodospirillaceae</taxon>
        <taxon>Ferrovibrio</taxon>
    </lineage>
</organism>
<dbReference type="Proteomes" id="UP000317496">
    <property type="component" value="Chromosome"/>
</dbReference>
<dbReference type="KEGG" id="fer:FNB15_20520"/>
<dbReference type="PROSITE" id="PS50931">
    <property type="entry name" value="HTH_LYSR"/>
    <property type="match status" value="1"/>
</dbReference>
<dbReference type="FunFam" id="1.10.10.10:FF:000038">
    <property type="entry name" value="Glycine cleavage system transcriptional activator"/>
    <property type="match status" value="1"/>
</dbReference>
<reference evidence="6 7" key="1">
    <citation type="submission" date="2019-07" db="EMBL/GenBank/DDBJ databases">
        <title>Genome sequencing for Ferrovibrio sp. K5.</title>
        <authorList>
            <person name="Park S.-J."/>
        </authorList>
    </citation>
    <scope>NUCLEOTIDE SEQUENCE [LARGE SCALE GENOMIC DNA]</scope>
    <source>
        <strain evidence="6 7">K5</strain>
    </source>
</reference>
<keyword evidence="7" id="KW-1185">Reference proteome</keyword>
<dbReference type="AlphaFoldDB" id="A0A516H6V8"/>
<dbReference type="OrthoDB" id="9794694at2"/>
<dbReference type="SUPFAM" id="SSF46785">
    <property type="entry name" value="Winged helix' DNA-binding domain"/>
    <property type="match status" value="1"/>
</dbReference>
<dbReference type="InterPro" id="IPR036390">
    <property type="entry name" value="WH_DNA-bd_sf"/>
</dbReference>
<dbReference type="PRINTS" id="PR00039">
    <property type="entry name" value="HTHLYSR"/>
</dbReference>
<evidence type="ECO:0000259" key="5">
    <source>
        <dbReference type="PROSITE" id="PS50931"/>
    </source>
</evidence>
<evidence type="ECO:0000256" key="4">
    <source>
        <dbReference type="ARBA" id="ARBA00023163"/>
    </source>
</evidence>
<protein>
    <submittedName>
        <fullName evidence="6">Transcriptional regulator GcvA</fullName>
    </submittedName>
</protein>
<evidence type="ECO:0000256" key="1">
    <source>
        <dbReference type="ARBA" id="ARBA00009437"/>
    </source>
</evidence>
<keyword evidence="4" id="KW-0804">Transcription</keyword>
<keyword evidence="3" id="KW-0238">DNA-binding</keyword>
<dbReference type="SUPFAM" id="SSF53850">
    <property type="entry name" value="Periplasmic binding protein-like II"/>
    <property type="match status" value="1"/>
</dbReference>
<dbReference type="InterPro" id="IPR000847">
    <property type="entry name" value="LysR_HTH_N"/>
</dbReference>
<dbReference type="GO" id="GO:0003700">
    <property type="term" value="F:DNA-binding transcription factor activity"/>
    <property type="evidence" value="ECO:0007669"/>
    <property type="project" value="InterPro"/>
</dbReference>
<sequence length="329" mass="35659">MTFAPDGIAAGRPSRRRLPPLVALRTFEVVARHLSLVQAADELCVTPAAVSHQIRTLEAHLGVPLFRRAGRSIALTDAGQTFLPGIRGGFEMMSEAVGQLEGLNQASVLTVSVAPSFAVKWLMPRLDRFQKLHPNIDVRVAATTQLSNFTSDNVDIAVRYGKGSYPDLAVEHLLSEAVIPVCSPVLLKEKRLQQPKDLSTTTLLHDDSPDSDPTCPSWQAWLRARGATSVDVARGPRFTQSSLVLDAAIQGSGVALAKATLVENDLREGRLVKLFEAPQPVDFAYYIVAPHRLLSLPKVAAFAAWLRSEASNETNKAGNENLPHVAAVR</sequence>
<evidence type="ECO:0000313" key="7">
    <source>
        <dbReference type="Proteomes" id="UP000317496"/>
    </source>
</evidence>
<dbReference type="Pfam" id="PF03466">
    <property type="entry name" value="LysR_substrate"/>
    <property type="match status" value="1"/>
</dbReference>
<dbReference type="InterPro" id="IPR036388">
    <property type="entry name" value="WH-like_DNA-bd_sf"/>
</dbReference>
<proteinExistence type="inferred from homology"/>
<dbReference type="InterPro" id="IPR058163">
    <property type="entry name" value="LysR-type_TF_proteobact-type"/>
</dbReference>
<dbReference type="PANTHER" id="PTHR30537">
    <property type="entry name" value="HTH-TYPE TRANSCRIPTIONAL REGULATOR"/>
    <property type="match status" value="1"/>
</dbReference>
<dbReference type="InterPro" id="IPR005119">
    <property type="entry name" value="LysR_subst-bd"/>
</dbReference>
<keyword evidence="2" id="KW-0805">Transcription regulation</keyword>
<evidence type="ECO:0000313" key="6">
    <source>
        <dbReference type="EMBL" id="QDO99504.1"/>
    </source>
</evidence>
<accession>A0A516H6V8</accession>
<dbReference type="Gene3D" id="1.10.10.10">
    <property type="entry name" value="Winged helix-like DNA-binding domain superfamily/Winged helix DNA-binding domain"/>
    <property type="match status" value="1"/>
</dbReference>
<dbReference type="Pfam" id="PF00126">
    <property type="entry name" value="HTH_1"/>
    <property type="match status" value="1"/>
</dbReference>
<dbReference type="EMBL" id="CP041636">
    <property type="protein sequence ID" value="QDO99504.1"/>
    <property type="molecule type" value="Genomic_DNA"/>
</dbReference>